<evidence type="ECO:0000313" key="2">
    <source>
        <dbReference type="EMBL" id="CAG8725462.1"/>
    </source>
</evidence>
<gene>
    <name evidence="2" type="ORF">CPELLU_LOCUS13155</name>
</gene>
<evidence type="ECO:0000256" key="1">
    <source>
        <dbReference type="SAM" id="MobiDB-lite"/>
    </source>
</evidence>
<name>A0A9N9NED6_9GLOM</name>
<feature type="compositionally biased region" description="Low complexity" evidence="1">
    <location>
        <begin position="112"/>
        <end position="123"/>
    </location>
</feature>
<organism evidence="2 3">
    <name type="scientific">Cetraspora pellucida</name>
    <dbReference type="NCBI Taxonomy" id="1433469"/>
    <lineage>
        <taxon>Eukaryota</taxon>
        <taxon>Fungi</taxon>
        <taxon>Fungi incertae sedis</taxon>
        <taxon>Mucoromycota</taxon>
        <taxon>Glomeromycotina</taxon>
        <taxon>Glomeromycetes</taxon>
        <taxon>Diversisporales</taxon>
        <taxon>Gigasporaceae</taxon>
        <taxon>Cetraspora</taxon>
    </lineage>
</organism>
<feature type="region of interest" description="Disordered" evidence="1">
    <location>
        <begin position="55"/>
        <end position="131"/>
    </location>
</feature>
<sequence length="443" mass="50992">MQRKIYEYSSGLQCKESRVRRSRTGAQYFDEFRTHFWERPEDDFDRFRNINSSTRRQRRIGRNDAPAPSTGEVEHALDQISLRNRRSRRRSVSPSLSRDAINTNTNNPDEAQNNNNSSETNQSHDNSSHEVAVSSRDIILGRVEDANLYSYANVNVVYFDTKQSLLRYDDAFEGLCSLRDIGAVKTNKEKPLSSEQIEKNISELKSKLIQNSSPLYDKMLNSLGDIVVSGLSWKDPIASQVISNDSELVKKSSKKLKRVFMVERCREFASDYNEQQMEILPEKLKHDKSWKEGDKTLIEVTKGILSILSDTWNNLAFSLEFIESQNEGTYVTNIIVPAIHAALKDLPFGKSSYVSTSEKQSIASADRRSEGNFGRRPDHKKINDSVKLRREVNDGIFWTWCELHLNILVRDSGNIHRYFYLKSAKISIQQAEEKDVTELWKLC</sequence>
<proteinExistence type="predicted"/>
<dbReference type="OrthoDB" id="2385947at2759"/>
<dbReference type="AlphaFoldDB" id="A0A9N9NED6"/>
<evidence type="ECO:0000313" key="3">
    <source>
        <dbReference type="Proteomes" id="UP000789759"/>
    </source>
</evidence>
<dbReference type="Proteomes" id="UP000789759">
    <property type="component" value="Unassembled WGS sequence"/>
</dbReference>
<reference evidence="2" key="1">
    <citation type="submission" date="2021-06" db="EMBL/GenBank/DDBJ databases">
        <authorList>
            <person name="Kallberg Y."/>
            <person name="Tangrot J."/>
            <person name="Rosling A."/>
        </authorList>
    </citation>
    <scope>NUCLEOTIDE SEQUENCE</scope>
    <source>
        <strain evidence="2">FL966</strain>
    </source>
</reference>
<keyword evidence="3" id="KW-1185">Reference proteome</keyword>
<accession>A0A9N9NED6</accession>
<dbReference type="EMBL" id="CAJVQA010013591">
    <property type="protein sequence ID" value="CAG8725462.1"/>
    <property type="molecule type" value="Genomic_DNA"/>
</dbReference>
<protein>
    <submittedName>
        <fullName evidence="2">6145_t:CDS:1</fullName>
    </submittedName>
</protein>
<comment type="caution">
    <text evidence="2">The sequence shown here is derived from an EMBL/GenBank/DDBJ whole genome shotgun (WGS) entry which is preliminary data.</text>
</comment>
<feature type="compositionally biased region" description="Polar residues" evidence="1">
    <location>
        <begin position="100"/>
        <end position="111"/>
    </location>
</feature>